<dbReference type="AlphaFoldDB" id="A0A495M4X0"/>
<name>A0A495M4X0_9FLAO</name>
<reference evidence="2 3" key="1">
    <citation type="submission" date="2018-10" db="EMBL/GenBank/DDBJ databases">
        <title>Genomic Encyclopedia of Archaeal and Bacterial Type Strains, Phase II (KMG-II): from individual species to whole genera.</title>
        <authorList>
            <person name="Goeker M."/>
        </authorList>
    </citation>
    <scope>NUCLEOTIDE SEQUENCE [LARGE SCALE GENOMIC DNA]</scope>
    <source>
        <strain evidence="2 3">DSM 29537</strain>
    </source>
</reference>
<evidence type="ECO:0008006" key="4">
    <source>
        <dbReference type="Google" id="ProtNLM"/>
    </source>
</evidence>
<feature type="signal peptide" evidence="1">
    <location>
        <begin position="1"/>
        <end position="24"/>
    </location>
</feature>
<dbReference type="EMBL" id="RBLC01000004">
    <property type="protein sequence ID" value="RKS20365.1"/>
    <property type="molecule type" value="Genomic_DNA"/>
</dbReference>
<proteinExistence type="predicted"/>
<evidence type="ECO:0000313" key="3">
    <source>
        <dbReference type="Proteomes" id="UP000277579"/>
    </source>
</evidence>
<dbReference type="InterPro" id="IPR021314">
    <property type="entry name" value="DUF2911"/>
</dbReference>
<evidence type="ECO:0000313" key="2">
    <source>
        <dbReference type="EMBL" id="RKS20365.1"/>
    </source>
</evidence>
<feature type="chain" id="PRO_5019805904" description="DUF2911 family protein" evidence="1">
    <location>
        <begin position="25"/>
        <end position="170"/>
    </location>
</feature>
<keyword evidence="1" id="KW-0732">Signal</keyword>
<accession>A0A495M4X0</accession>
<protein>
    <recommendedName>
        <fullName evidence="4">DUF2911 family protein</fullName>
    </recommendedName>
</protein>
<keyword evidence="3" id="KW-1185">Reference proteome</keyword>
<organism evidence="2 3">
    <name type="scientific">Flavobacterium endophyticum</name>
    <dbReference type="NCBI Taxonomy" id="1540163"/>
    <lineage>
        <taxon>Bacteria</taxon>
        <taxon>Pseudomonadati</taxon>
        <taxon>Bacteroidota</taxon>
        <taxon>Flavobacteriia</taxon>
        <taxon>Flavobacteriales</taxon>
        <taxon>Flavobacteriaceae</taxon>
        <taxon>Flavobacterium</taxon>
    </lineage>
</organism>
<dbReference type="Proteomes" id="UP000277579">
    <property type="component" value="Unassembled WGS sequence"/>
</dbReference>
<evidence type="ECO:0000256" key="1">
    <source>
        <dbReference type="SAM" id="SignalP"/>
    </source>
</evidence>
<dbReference type="Pfam" id="PF11138">
    <property type="entry name" value="DUF2911"/>
    <property type="match status" value="1"/>
</dbReference>
<gene>
    <name evidence="2" type="ORF">CLV94_2744</name>
</gene>
<sequence length="170" mass="19074">MTMKLQRKIGVFLVAVFMTAFAHAQEKKASPAETVTGKINGATITITYGSPSVKGRAIWGELVPYGEVWRAGANEATTFETDKEITIEGKKLPAGKYAFFVIPEKDAATIIFNKEWKQWGAYKMDAKQEQLRVKVTPKKSASLTEKLTYKINKDNVTLSWENWDIPVKVK</sequence>
<comment type="caution">
    <text evidence="2">The sequence shown here is derived from an EMBL/GenBank/DDBJ whole genome shotgun (WGS) entry which is preliminary data.</text>
</comment>